<evidence type="ECO:0000313" key="2">
    <source>
        <dbReference type="Proteomes" id="UP000616151"/>
    </source>
</evidence>
<comment type="caution">
    <text evidence="1">The sequence shown here is derived from an EMBL/GenBank/DDBJ whole genome shotgun (WGS) entry which is preliminary data.</text>
</comment>
<proteinExistence type="predicted"/>
<protein>
    <submittedName>
        <fullName evidence="1">MurR/RpiR family transcriptional regulator</fullName>
    </submittedName>
</protein>
<accession>A0ACC5R901</accession>
<organism evidence="1 2">
    <name type="scientific">Taklimakanibacter albus</name>
    <dbReference type="NCBI Taxonomy" id="2800327"/>
    <lineage>
        <taxon>Bacteria</taxon>
        <taxon>Pseudomonadati</taxon>
        <taxon>Pseudomonadota</taxon>
        <taxon>Alphaproteobacteria</taxon>
        <taxon>Hyphomicrobiales</taxon>
        <taxon>Aestuariivirgaceae</taxon>
        <taxon>Taklimakanibacter</taxon>
    </lineage>
</organism>
<dbReference type="Proteomes" id="UP000616151">
    <property type="component" value="Unassembled WGS sequence"/>
</dbReference>
<sequence length="276" mass="29778">MTTADTTPRDFAALKALIIERGKTLPKRLSQIAAFALDHPDDIAFGTVASIAEQAQVQPSSLIRFSQAMGYQGFSELQEIFRARLRDRVPNYEERIAQLREHAKSASKAHILFEGFSEAAQKSIADLGSKLEAGTLDKAVARLAAAQTIYIVGLRRSFPISSYVAYAFGKLGIRHVLIDGLGGLASNDLTFATPKDAVLAVSFTPYASETVTLVTQAARMHVPVIAITDSAFSPLARDAEIWFEVAEANFEGFRSLAATLALAMTLTVAVAEKRGS</sequence>
<evidence type="ECO:0000313" key="1">
    <source>
        <dbReference type="EMBL" id="MBK1869073.1"/>
    </source>
</evidence>
<gene>
    <name evidence="1" type="ORF">JHL16_22125</name>
</gene>
<dbReference type="EMBL" id="JAENHL010000007">
    <property type="protein sequence ID" value="MBK1869073.1"/>
    <property type="molecule type" value="Genomic_DNA"/>
</dbReference>
<keyword evidence="2" id="KW-1185">Reference proteome</keyword>
<name>A0ACC5R901_9HYPH</name>
<reference evidence="1" key="1">
    <citation type="submission" date="2021-01" db="EMBL/GenBank/DDBJ databases">
        <authorList>
            <person name="Sun Q."/>
        </authorList>
    </citation>
    <scope>NUCLEOTIDE SEQUENCE</scope>
    <source>
        <strain evidence="1">YIM B02566</strain>
    </source>
</reference>